<organism evidence="1 2">
    <name type="scientific">Hydnum rufescens UP504</name>
    <dbReference type="NCBI Taxonomy" id="1448309"/>
    <lineage>
        <taxon>Eukaryota</taxon>
        <taxon>Fungi</taxon>
        <taxon>Dikarya</taxon>
        <taxon>Basidiomycota</taxon>
        <taxon>Agaricomycotina</taxon>
        <taxon>Agaricomycetes</taxon>
        <taxon>Cantharellales</taxon>
        <taxon>Hydnaceae</taxon>
        <taxon>Hydnum</taxon>
    </lineage>
</organism>
<dbReference type="Proteomes" id="UP000886523">
    <property type="component" value="Unassembled WGS sequence"/>
</dbReference>
<proteinExistence type="predicted"/>
<dbReference type="AlphaFoldDB" id="A0A9P6AJ13"/>
<reference evidence="1" key="1">
    <citation type="journal article" date="2020" name="Nat. Commun.">
        <title>Large-scale genome sequencing of mycorrhizal fungi provides insights into the early evolution of symbiotic traits.</title>
        <authorList>
            <person name="Miyauchi S."/>
            <person name="Kiss E."/>
            <person name="Kuo A."/>
            <person name="Drula E."/>
            <person name="Kohler A."/>
            <person name="Sanchez-Garcia M."/>
            <person name="Morin E."/>
            <person name="Andreopoulos B."/>
            <person name="Barry K.W."/>
            <person name="Bonito G."/>
            <person name="Buee M."/>
            <person name="Carver A."/>
            <person name="Chen C."/>
            <person name="Cichocki N."/>
            <person name="Clum A."/>
            <person name="Culley D."/>
            <person name="Crous P.W."/>
            <person name="Fauchery L."/>
            <person name="Girlanda M."/>
            <person name="Hayes R.D."/>
            <person name="Keri Z."/>
            <person name="LaButti K."/>
            <person name="Lipzen A."/>
            <person name="Lombard V."/>
            <person name="Magnuson J."/>
            <person name="Maillard F."/>
            <person name="Murat C."/>
            <person name="Nolan M."/>
            <person name="Ohm R.A."/>
            <person name="Pangilinan J."/>
            <person name="Pereira M.F."/>
            <person name="Perotto S."/>
            <person name="Peter M."/>
            <person name="Pfister S."/>
            <person name="Riley R."/>
            <person name="Sitrit Y."/>
            <person name="Stielow J.B."/>
            <person name="Szollosi G."/>
            <person name="Zifcakova L."/>
            <person name="Stursova M."/>
            <person name="Spatafora J.W."/>
            <person name="Tedersoo L."/>
            <person name="Vaario L.M."/>
            <person name="Yamada A."/>
            <person name="Yan M."/>
            <person name="Wang P."/>
            <person name="Xu J."/>
            <person name="Bruns T."/>
            <person name="Baldrian P."/>
            <person name="Vilgalys R."/>
            <person name="Dunand C."/>
            <person name="Henrissat B."/>
            <person name="Grigoriev I.V."/>
            <person name="Hibbett D."/>
            <person name="Nagy L.G."/>
            <person name="Martin F.M."/>
        </authorList>
    </citation>
    <scope>NUCLEOTIDE SEQUENCE</scope>
    <source>
        <strain evidence="1">UP504</strain>
    </source>
</reference>
<comment type="caution">
    <text evidence="1">The sequence shown here is derived from an EMBL/GenBank/DDBJ whole genome shotgun (WGS) entry which is preliminary data.</text>
</comment>
<gene>
    <name evidence="1" type="ORF">BS47DRAFT_1304991</name>
</gene>
<accession>A0A9P6AJ13</accession>
<protein>
    <submittedName>
        <fullName evidence="1">Uncharacterized protein</fullName>
    </submittedName>
</protein>
<evidence type="ECO:0000313" key="2">
    <source>
        <dbReference type="Proteomes" id="UP000886523"/>
    </source>
</evidence>
<name>A0A9P6AJ13_9AGAM</name>
<sequence>KRLPAKGRPIAIGDWLQCARSLTWFPDLSKPSLLQAHANSWWTWWIVCQPSWRVANLDRNGFRPSNGKGNWSSLRISGKNGLVLHIMALGWWGNAALNNVAEMEKWTDAVKEFTWALQKMH</sequence>
<keyword evidence="2" id="KW-1185">Reference proteome</keyword>
<dbReference type="OrthoDB" id="2803783at2759"/>
<dbReference type="EMBL" id="MU129104">
    <property type="protein sequence ID" value="KAF9506636.1"/>
    <property type="molecule type" value="Genomic_DNA"/>
</dbReference>
<feature type="non-terminal residue" evidence="1">
    <location>
        <position position="1"/>
    </location>
</feature>
<evidence type="ECO:0000313" key="1">
    <source>
        <dbReference type="EMBL" id="KAF9506636.1"/>
    </source>
</evidence>